<dbReference type="InterPro" id="IPR006626">
    <property type="entry name" value="PbH1"/>
</dbReference>
<keyword evidence="3" id="KW-1185">Reference proteome</keyword>
<accession>A0A160DUE0</accession>
<dbReference type="KEGG" id="dko:I596_2040"/>
<dbReference type="Proteomes" id="UP000076830">
    <property type="component" value="Chromosome"/>
</dbReference>
<reference evidence="2 3" key="1">
    <citation type="submission" date="2016-04" db="EMBL/GenBank/DDBJ databases">
        <title>Complete genome sequence of Dokdonella koreensis DS-123T.</title>
        <authorList>
            <person name="Kim J.F."/>
            <person name="Lee H."/>
            <person name="Kwak M.-J."/>
        </authorList>
    </citation>
    <scope>NUCLEOTIDE SEQUENCE [LARGE SCALE GENOMIC DNA]</scope>
    <source>
        <strain evidence="2 3">DS-123</strain>
    </source>
</reference>
<dbReference type="InterPro" id="IPR011050">
    <property type="entry name" value="Pectin_lyase_fold/virulence"/>
</dbReference>
<gene>
    <name evidence="2" type="ORF">I596_2040</name>
</gene>
<dbReference type="SMART" id="SM00710">
    <property type="entry name" value="PbH1"/>
    <property type="match status" value="9"/>
</dbReference>
<keyword evidence="1" id="KW-0732">Signal</keyword>
<proteinExistence type="predicted"/>
<dbReference type="STRING" id="1300342.I596_2040"/>
<name>A0A160DUE0_9GAMM</name>
<sequence>MTTPIASLPGPWRFILPLAACACVPAHAAEYFLVGDVNAQSRCQFSSIQAALNAAAANGPGLDYVMVANDAAYSGQALQVGAQSVLIEGGYANCDLDVDAGQPFADIAGNGSDPVIRIEPSAPGNYDVRLSHLRIRGGGRNDLNGGGVRLRTSTNAHVALSLDNTEVTGNRAQAGGGLHVERAGSPAGSLGVTLNPGTRIHANTTASSGGGISLWSGNLFIAAHEVRIDDNVAGGAGGGIATLPGSFIAVGNPNIDVWPGRKDVTGARIENNRAATTGGGLYLSGAGTTMEARELIVDGNRAEFSGGGVTVANGAVLTMMRESMNAFGWYCPRDRDCTRIGDNQVADGITTGANGGAVAVYGDSRAYLIQTLVRDNRAQDGSAILVDGAGFVRTEGTVFTGNRSYDQPGQTGALIRTRYTLPSAAPDLRVTFSTFVGNQRLATDGNLRPAIDVVGMQGTSLQLFSSAVFDGGVTMYNKWGADCVVAGVTASFTTNGIIARPTYTDRPYERIFVAPGRRDWQPRFDSPLTDVCDTLNATPEYRDRDLRPRCRDDAKPDRWGTCDIGAWENDQLFANDMDG</sequence>
<dbReference type="RefSeq" id="WP_067646940.1">
    <property type="nucleotide sequence ID" value="NZ_CP015249.1"/>
</dbReference>
<feature type="chain" id="PRO_5007813461" evidence="1">
    <location>
        <begin position="29"/>
        <end position="579"/>
    </location>
</feature>
<feature type="signal peptide" evidence="1">
    <location>
        <begin position="1"/>
        <end position="28"/>
    </location>
</feature>
<organism evidence="2 3">
    <name type="scientific">Dokdonella koreensis DS-123</name>
    <dbReference type="NCBI Taxonomy" id="1300342"/>
    <lineage>
        <taxon>Bacteria</taxon>
        <taxon>Pseudomonadati</taxon>
        <taxon>Pseudomonadota</taxon>
        <taxon>Gammaproteobacteria</taxon>
        <taxon>Lysobacterales</taxon>
        <taxon>Rhodanobacteraceae</taxon>
        <taxon>Dokdonella</taxon>
    </lineage>
</organism>
<evidence type="ECO:0000313" key="2">
    <source>
        <dbReference type="EMBL" id="ANB18059.1"/>
    </source>
</evidence>
<evidence type="ECO:0000313" key="3">
    <source>
        <dbReference type="Proteomes" id="UP000076830"/>
    </source>
</evidence>
<evidence type="ECO:0000256" key="1">
    <source>
        <dbReference type="SAM" id="SignalP"/>
    </source>
</evidence>
<dbReference type="SUPFAM" id="SSF51126">
    <property type="entry name" value="Pectin lyase-like"/>
    <property type="match status" value="2"/>
</dbReference>
<dbReference type="EMBL" id="CP015249">
    <property type="protein sequence ID" value="ANB18059.1"/>
    <property type="molecule type" value="Genomic_DNA"/>
</dbReference>
<dbReference type="AlphaFoldDB" id="A0A160DUE0"/>
<protein>
    <submittedName>
        <fullName evidence="2">Extracellular nuclease</fullName>
    </submittedName>
</protein>
<dbReference type="OrthoDB" id="6064544at2"/>